<dbReference type="AlphaFoldDB" id="A0A9D5K865"/>
<organism evidence="1 2">
    <name type="scientific">candidate division WOR-3 bacterium</name>
    <dbReference type="NCBI Taxonomy" id="2052148"/>
    <lineage>
        <taxon>Bacteria</taxon>
        <taxon>Bacteria division WOR-3</taxon>
    </lineage>
</organism>
<dbReference type="EMBL" id="WJKJ01000103">
    <property type="protein sequence ID" value="MBD3364203.1"/>
    <property type="molecule type" value="Genomic_DNA"/>
</dbReference>
<protein>
    <submittedName>
        <fullName evidence="1">Uncharacterized protein</fullName>
    </submittedName>
</protein>
<proteinExistence type="predicted"/>
<accession>A0A9D5K865</accession>
<comment type="caution">
    <text evidence="1">The sequence shown here is derived from an EMBL/GenBank/DDBJ whole genome shotgun (WGS) entry which is preliminary data.</text>
</comment>
<evidence type="ECO:0000313" key="1">
    <source>
        <dbReference type="EMBL" id="MBD3364203.1"/>
    </source>
</evidence>
<evidence type="ECO:0000313" key="2">
    <source>
        <dbReference type="Proteomes" id="UP000630660"/>
    </source>
</evidence>
<feature type="non-terminal residue" evidence="1">
    <location>
        <position position="220"/>
    </location>
</feature>
<reference evidence="1" key="1">
    <citation type="submission" date="2019-11" db="EMBL/GenBank/DDBJ databases">
        <title>Microbial mats filling the niche in hypersaline microbial mats.</title>
        <authorList>
            <person name="Wong H.L."/>
            <person name="Macleod F.I."/>
            <person name="White R.A. III"/>
            <person name="Burns B.P."/>
        </authorList>
    </citation>
    <scope>NUCLEOTIDE SEQUENCE</scope>
    <source>
        <strain evidence="1">Bin_327</strain>
    </source>
</reference>
<dbReference type="Proteomes" id="UP000630660">
    <property type="component" value="Unassembled WGS sequence"/>
</dbReference>
<name>A0A9D5K865_UNCW3</name>
<sequence>MNLFTLSLIFFLQGGVIKEDFCVHPDSPARSGKEGAWVAALPQGWAVTWSDYRNPGVWGVIDVYAQLLDTDAEPVDSNFRVNVSSGDILEAAGTVGADGQGNILVTWGASQVRFRRRFTPDGEPQGEIVEGGMSGVHLGMNQSGDYVTVGVEGYLQINLQAFAKDDICKWGPVEVAVAERFGPTARAAIAPDGSSVVVWDDVIDGVSCIFGRCFDKDGLP</sequence>
<gene>
    <name evidence="1" type="ORF">GF359_03205</name>
</gene>